<keyword evidence="1" id="KW-0812">Transmembrane</keyword>
<gene>
    <name evidence="2" type="ordered locus">Nther_2950</name>
</gene>
<dbReference type="KEGG" id="nth:Nther_2950"/>
<keyword evidence="3" id="KW-1185">Reference proteome</keyword>
<dbReference type="RefSeq" id="WP_012443521.1">
    <property type="nucleotide sequence ID" value="NC_010715.1"/>
</dbReference>
<evidence type="ECO:0000256" key="1">
    <source>
        <dbReference type="SAM" id="Phobius"/>
    </source>
</evidence>
<dbReference type="InParanoid" id="B2A8P6"/>
<evidence type="ECO:0000313" key="3">
    <source>
        <dbReference type="Proteomes" id="UP000001683"/>
    </source>
</evidence>
<dbReference type="AlphaFoldDB" id="B2A8P6"/>
<protein>
    <submittedName>
        <fullName evidence="2">Uncharacterized protein</fullName>
    </submittedName>
</protein>
<reference evidence="2 3" key="2">
    <citation type="journal article" date="2011" name="J. Bacteriol.">
        <title>Complete genome sequence of the anaerobic, halophilic alkalithermophile Natranaerobius thermophilus JW/NM-WN-LF.</title>
        <authorList>
            <person name="Zhao B."/>
            <person name="Mesbah N.M."/>
            <person name="Dalin E."/>
            <person name="Goodwin L."/>
            <person name="Nolan M."/>
            <person name="Pitluck S."/>
            <person name="Chertkov O."/>
            <person name="Brettin T.S."/>
            <person name="Han J."/>
            <person name="Larimer F.W."/>
            <person name="Land M.L."/>
            <person name="Hauser L."/>
            <person name="Kyrpides N."/>
            <person name="Wiegel J."/>
        </authorList>
    </citation>
    <scope>NUCLEOTIDE SEQUENCE [LARGE SCALE GENOMIC DNA]</scope>
    <source>
        <strain evidence="3">ATCC BAA-1301 / DSM 18059 / JW/NM-WN-LF</strain>
        <plasmid evidence="2 3">pNTHE01</plasmid>
    </source>
</reference>
<evidence type="ECO:0000313" key="2">
    <source>
        <dbReference type="EMBL" id="ACB86495.1"/>
    </source>
</evidence>
<keyword evidence="1" id="KW-0472">Membrane</keyword>
<name>B2A8P6_NATTJ</name>
<keyword evidence="1" id="KW-1133">Transmembrane helix</keyword>
<accession>B2A8P6</accession>
<feature type="transmembrane region" description="Helical" evidence="1">
    <location>
        <begin position="21"/>
        <end position="41"/>
    </location>
</feature>
<dbReference type="HOGENOM" id="CLU_1198745_0_0_9"/>
<proteinExistence type="predicted"/>
<dbReference type="EMBL" id="CP001035">
    <property type="protein sequence ID" value="ACB86495.1"/>
    <property type="molecule type" value="Genomic_DNA"/>
</dbReference>
<keyword evidence="2" id="KW-0614">Plasmid</keyword>
<reference evidence="2 3" key="1">
    <citation type="submission" date="2008-04" db="EMBL/GenBank/DDBJ databases">
        <title>Complete sequence of plasmid1 of Natranaerobius thermophilus JW/NM-WN-LF.</title>
        <authorList>
            <consortium name="US DOE Joint Genome Institute"/>
            <person name="Copeland A."/>
            <person name="Lucas S."/>
            <person name="Lapidus A."/>
            <person name="Glavina del Rio T."/>
            <person name="Dalin E."/>
            <person name="Tice H."/>
            <person name="Bruce D."/>
            <person name="Goodwin L."/>
            <person name="Pitluck S."/>
            <person name="Chertkov O."/>
            <person name="Brettin T."/>
            <person name="Detter J.C."/>
            <person name="Han C."/>
            <person name="Kuske C.R."/>
            <person name="Schmutz J."/>
            <person name="Larimer F."/>
            <person name="Land M."/>
            <person name="Hauser L."/>
            <person name="Kyrpides N."/>
            <person name="Lykidis A."/>
            <person name="Mesbah N.M."/>
            <person name="Wiegel J."/>
        </authorList>
    </citation>
    <scope>NUCLEOTIDE SEQUENCE [LARGE SCALE GENOMIC DNA]</scope>
    <source>
        <strain evidence="3">ATCC BAA-1301 / DSM 18059 / JW/NM-WN-LF</strain>
        <plasmid evidence="2 3">pNTHE01</plasmid>
    </source>
</reference>
<organism evidence="2 3">
    <name type="scientific">Natranaerobius thermophilus (strain ATCC BAA-1301 / DSM 18059 / JW/NM-WN-LF)</name>
    <dbReference type="NCBI Taxonomy" id="457570"/>
    <lineage>
        <taxon>Bacteria</taxon>
        <taxon>Bacillati</taxon>
        <taxon>Bacillota</taxon>
        <taxon>Clostridia</taxon>
        <taxon>Natranaerobiales</taxon>
        <taxon>Natranaerobiaceae</taxon>
        <taxon>Natranaerobius</taxon>
    </lineage>
</organism>
<geneLocation type="plasmid" evidence="2 3">
    <name>pNTHE01</name>
</geneLocation>
<sequence length="231" mass="26557">MSDLKEAVAKAKSSKKKRNKPIIILVLLLVLSIGMNLYLAYPYIYTYFFGRPLIGFEYLQSEMSFFEGALTDLIDEVENDQSGREQDNTDYETHRELWSDVVNHSRNIQRVAGSMNNDPTFLLSGISRDNLETLTGEIRNAHGLLAYYKVKAAARTDEEFFQFENDELEDLRAIAKVHELVVDKIEVNPAYDGNVGGEIIYEPDLFDSLKKPNEYIRNRRSEEKLYPGNIN</sequence>
<dbReference type="Proteomes" id="UP000001683">
    <property type="component" value="Plasmid pNTHE01"/>
</dbReference>